<gene>
    <name evidence="2" type="ORF">ACEZDE_08010</name>
</gene>
<evidence type="ECO:0000259" key="1">
    <source>
        <dbReference type="Pfam" id="PF13518"/>
    </source>
</evidence>
<comment type="caution">
    <text evidence="2">The sequence shown here is derived from an EMBL/GenBank/DDBJ whole genome shotgun (WGS) entry which is preliminary data.</text>
</comment>
<name>A0ABV6VS98_9ACTN</name>
<sequence length="61" mass="6763">MSGVRLDAAQWFARGERTTDIAAAFDVGVGRVEKWRRLWCEGGVEALRSRGPVSVERLSAE</sequence>
<dbReference type="InterPro" id="IPR055247">
    <property type="entry name" value="InsJ-like_HTH"/>
</dbReference>
<proteinExistence type="predicted"/>
<feature type="domain" description="Insertion element IS150 protein InsJ-like helix-turn-helix" evidence="1">
    <location>
        <begin position="5"/>
        <end position="50"/>
    </location>
</feature>
<evidence type="ECO:0000313" key="3">
    <source>
        <dbReference type="Proteomes" id="UP001592531"/>
    </source>
</evidence>
<reference evidence="2 3" key="1">
    <citation type="submission" date="2024-09" db="EMBL/GenBank/DDBJ databases">
        <authorList>
            <person name="Lee S.D."/>
        </authorList>
    </citation>
    <scope>NUCLEOTIDE SEQUENCE [LARGE SCALE GENOMIC DNA]</scope>
    <source>
        <strain evidence="2 3">N8-3</strain>
    </source>
</reference>
<dbReference type="RefSeq" id="WP_380533912.1">
    <property type="nucleotide sequence ID" value="NZ_JBHFAB010000004.1"/>
</dbReference>
<protein>
    <submittedName>
        <fullName evidence="2">Helix-turn-helix domain-containing protein</fullName>
    </submittedName>
</protein>
<organism evidence="2 3">
    <name type="scientific">Streptacidiphilus cavernicola</name>
    <dbReference type="NCBI Taxonomy" id="3342716"/>
    <lineage>
        <taxon>Bacteria</taxon>
        <taxon>Bacillati</taxon>
        <taxon>Actinomycetota</taxon>
        <taxon>Actinomycetes</taxon>
        <taxon>Kitasatosporales</taxon>
        <taxon>Streptomycetaceae</taxon>
        <taxon>Streptacidiphilus</taxon>
    </lineage>
</organism>
<evidence type="ECO:0000313" key="2">
    <source>
        <dbReference type="EMBL" id="MFC1416582.1"/>
    </source>
</evidence>
<accession>A0ABV6VS98</accession>
<dbReference type="InterPro" id="IPR009057">
    <property type="entry name" value="Homeodomain-like_sf"/>
</dbReference>
<dbReference type="SUPFAM" id="SSF46689">
    <property type="entry name" value="Homeodomain-like"/>
    <property type="match status" value="1"/>
</dbReference>
<keyword evidence="3" id="KW-1185">Reference proteome</keyword>
<dbReference type="Proteomes" id="UP001592531">
    <property type="component" value="Unassembled WGS sequence"/>
</dbReference>
<dbReference type="Pfam" id="PF13518">
    <property type="entry name" value="HTH_28"/>
    <property type="match status" value="1"/>
</dbReference>
<dbReference type="EMBL" id="JBHFAB010000004">
    <property type="protein sequence ID" value="MFC1416582.1"/>
    <property type="molecule type" value="Genomic_DNA"/>
</dbReference>